<dbReference type="STRING" id="39692.BST38_18950"/>
<dbReference type="AlphaFoldDB" id="A0A375YH31"/>
<reference evidence="1 2" key="1">
    <citation type="submission" date="2018-05" db="EMBL/GenBank/DDBJ databases">
        <authorList>
            <consortium name="IHU Genomes"/>
        </authorList>
    </citation>
    <scope>NUCLEOTIDE SEQUENCE [LARGE SCALE GENOMIC DNA]</scope>
    <source>
        <strain evidence="1 2">P7335</strain>
    </source>
</reference>
<dbReference type="EMBL" id="UEGS01000001">
    <property type="protein sequence ID" value="SRX80428.1"/>
    <property type="molecule type" value="Genomic_DNA"/>
</dbReference>
<dbReference type="NCBIfam" id="TIGR03931">
    <property type="entry name" value="T7SS_Rv3446c"/>
    <property type="match status" value="1"/>
</dbReference>
<sequence>MTTVVEVGPHTLRGPCPVPESLAAAALDGIDDPVALVGDEAVPVPELWCDVLRTACGDTASTVVVVVPTWWPAGRVEVVATAAAGVFADPVVVRRASLFEDGEVTVLEFAPDHAVIVTPSSDPVAVARDSPDLAQYLPAAGCVLVDIPAGVAEPSPDFVAKLRHRGIGLRRSTPRLVEAAAAAVLTRRSPVPVERVRPRVSPRMAAVLTGAAVTAAAVAGGWAAETRTASAPEATRMLVEGRVAVRVPARWTAERVTRGSGSARVRVSAPNGLPALHITQSVGGAVALQEVAESLRRALELEPDGVFTDFDPAGERAGRPAVTYVERRSDTLTRWAVLTDGEVRIAIGCQDEPSRGQLAPECVDAVRSAHAVK</sequence>
<dbReference type="RefSeq" id="WP_237160839.1">
    <property type="nucleotide sequence ID" value="NZ_MVID01000018.1"/>
</dbReference>
<accession>A0A375YH31</accession>
<dbReference type="InterPro" id="IPR023840">
    <property type="entry name" value="T7SS_Rv3446c"/>
</dbReference>
<evidence type="ECO:0000313" key="1">
    <source>
        <dbReference type="EMBL" id="SRX80428.1"/>
    </source>
</evidence>
<gene>
    <name evidence="1" type="ORF">MPP7335_02171</name>
</gene>
<dbReference type="Proteomes" id="UP000252008">
    <property type="component" value="Unassembled WGS sequence"/>
</dbReference>
<keyword evidence="2" id="KW-1185">Reference proteome</keyword>
<organism evidence="1 2">
    <name type="scientific">Mycolicibacterium parafortuitum</name>
    <name type="common">Mycobacterium parafortuitum</name>
    <dbReference type="NCBI Taxonomy" id="39692"/>
    <lineage>
        <taxon>Bacteria</taxon>
        <taxon>Bacillati</taxon>
        <taxon>Actinomycetota</taxon>
        <taxon>Actinomycetes</taxon>
        <taxon>Mycobacteriales</taxon>
        <taxon>Mycobacteriaceae</taxon>
        <taxon>Mycolicibacterium</taxon>
    </lineage>
</organism>
<name>A0A375YH31_MYCPF</name>
<proteinExistence type="predicted"/>
<evidence type="ECO:0008006" key="3">
    <source>
        <dbReference type="Google" id="ProtNLM"/>
    </source>
</evidence>
<protein>
    <recommendedName>
        <fullName evidence="3">Type VII secretion-associated protein</fullName>
    </recommendedName>
</protein>
<evidence type="ECO:0000313" key="2">
    <source>
        <dbReference type="Proteomes" id="UP000252008"/>
    </source>
</evidence>